<dbReference type="Proteomes" id="UP001314263">
    <property type="component" value="Unassembled WGS sequence"/>
</dbReference>
<protein>
    <submittedName>
        <fullName evidence="3">Uncharacterized protein</fullName>
    </submittedName>
</protein>
<evidence type="ECO:0000313" key="4">
    <source>
        <dbReference type="Proteomes" id="UP001314263"/>
    </source>
</evidence>
<name>A0AAV1ILC4_9CHLO</name>
<feature type="coiled-coil region" evidence="1">
    <location>
        <begin position="407"/>
        <end position="451"/>
    </location>
</feature>
<organism evidence="3 4">
    <name type="scientific">Coccomyxa viridis</name>
    <dbReference type="NCBI Taxonomy" id="1274662"/>
    <lineage>
        <taxon>Eukaryota</taxon>
        <taxon>Viridiplantae</taxon>
        <taxon>Chlorophyta</taxon>
        <taxon>core chlorophytes</taxon>
        <taxon>Trebouxiophyceae</taxon>
        <taxon>Trebouxiophyceae incertae sedis</taxon>
        <taxon>Coccomyxaceae</taxon>
        <taxon>Coccomyxa</taxon>
    </lineage>
</organism>
<sequence length="1034" mass="112984">MTSGSSKRTASNLSGHATHDLPDSEGMKAKDALQQLQDLLAASAKAPVTKALISSRRSFPALDNAMQLAKHGAPGDSMLQQDVDSLLTSQWSIQAVPDLSASRKHDLGLLRKWLSVELGQLERQQTRKAGAALPKAEALLLATQQAARIYGKAFQEFTLQVLAGSAEAAQLMVQMWQGHGSVLSGAAARLKDEAVSYRLRMASAEERLTAHEVSSRKEAQRLQTELDKVAAQAAELKAANRAITLQAMQRAAAGDQVAGHSPSQYAPSTAVPRPTLARHKATIGFASDKSKAFTPAAQHAEDDKDAASASQLAVQLRGGESGTRLSEARVPGKPKSALKSFALALPDAEEPELQLSKAKSMRARSKRVSSVATSLLKGLQDSELTAKMKDWDIDALAAQNQYLKEALETCRTQILELTQQGAELEKQAEGIVVLKSRIEVAEGERDAAREQMQAMTPRPGLPPGMALPGQLGPEATARFMAALTKHRAWPAEELAGMLLGAVDAEGSLLQSARFAFGCLMRPINQQRLTHLGIIQMLEASALKPLAEHLNGQQLTWLQALVAGMAPEARAAEAAALACFLAGCSPQGFRYTPAFYGCLAAHMPARDHELLAQAIAEATEPTIARLAAAEAQVLRLRQELGLQEEATGAEAARLRLLEENKRQRESQDAARKRNPILVYTKKLAAADESAWKDTLECMGNTPDIPKLFRHSGKVRNKQVTKHFTEKTVKEIWKDRMAERKSGKATDLCDFVCNHFQKKIGIMSAVVEMGYNFLYGLWKYSWDADCELFLKILQEETKEDVYTQQIQLQEDMESMLASVDKSLHGAESGELSKLEVREALDAFFMVGQPGGKTLNRFDEIMQALDEDQDGPIVSLKKLFEEDREFNQGDFAEATRDQFMQERQEHLAALEQAVLDATLQSPDCTRDQLAHALMAMDSELPQAQAHMHASSVFDEGAEFMSVKLTMKRMQGYMPPRKAGKLNLALVSRLKLLGKAAKARKRNSALDAGQPLVSESRSTSSNAPSRRTSLKSMSSFRK</sequence>
<proteinExistence type="predicted"/>
<feature type="region of interest" description="Disordered" evidence="2">
    <location>
        <begin position="294"/>
        <end position="332"/>
    </location>
</feature>
<evidence type="ECO:0000313" key="3">
    <source>
        <dbReference type="EMBL" id="CAK0787035.1"/>
    </source>
</evidence>
<comment type="caution">
    <text evidence="3">The sequence shown here is derived from an EMBL/GenBank/DDBJ whole genome shotgun (WGS) entry which is preliminary data.</text>
</comment>
<gene>
    <name evidence="3" type="ORF">CVIRNUC_010251</name>
</gene>
<feature type="region of interest" description="Disordered" evidence="2">
    <location>
        <begin position="1"/>
        <end position="28"/>
    </location>
</feature>
<dbReference type="AlphaFoldDB" id="A0AAV1ILC4"/>
<reference evidence="3 4" key="1">
    <citation type="submission" date="2023-10" db="EMBL/GenBank/DDBJ databases">
        <authorList>
            <person name="Maclean D."/>
            <person name="Macfadyen A."/>
        </authorList>
    </citation>
    <scope>NUCLEOTIDE SEQUENCE [LARGE SCALE GENOMIC DNA]</scope>
</reference>
<feature type="region of interest" description="Disordered" evidence="2">
    <location>
        <begin position="995"/>
        <end position="1034"/>
    </location>
</feature>
<evidence type="ECO:0000256" key="1">
    <source>
        <dbReference type="SAM" id="Coils"/>
    </source>
</evidence>
<feature type="compositionally biased region" description="Basic and acidic residues" evidence="2">
    <location>
        <begin position="17"/>
        <end position="28"/>
    </location>
</feature>
<feature type="compositionally biased region" description="Polar residues" evidence="2">
    <location>
        <begin position="1"/>
        <end position="15"/>
    </location>
</feature>
<keyword evidence="4" id="KW-1185">Reference proteome</keyword>
<accession>A0AAV1ILC4</accession>
<feature type="coiled-coil region" evidence="1">
    <location>
        <begin position="187"/>
        <end position="239"/>
    </location>
</feature>
<dbReference type="EMBL" id="CAUYUE010000016">
    <property type="protein sequence ID" value="CAK0787035.1"/>
    <property type="molecule type" value="Genomic_DNA"/>
</dbReference>
<feature type="compositionally biased region" description="Polar residues" evidence="2">
    <location>
        <begin position="1009"/>
        <end position="1034"/>
    </location>
</feature>
<evidence type="ECO:0000256" key="2">
    <source>
        <dbReference type="SAM" id="MobiDB-lite"/>
    </source>
</evidence>
<keyword evidence="1" id="KW-0175">Coiled coil</keyword>